<evidence type="ECO:0000259" key="3">
    <source>
        <dbReference type="Pfam" id="PF08274"/>
    </source>
</evidence>
<dbReference type="HOGENOM" id="CLU_134486_0_1_14"/>
<proteinExistence type="inferred from homology"/>
<name>U4KNE1_9MOLU</name>
<keyword evidence="5" id="KW-1185">Reference proteome</keyword>
<dbReference type="Pfam" id="PF03831">
    <property type="entry name" value="YjdM"/>
    <property type="match status" value="1"/>
</dbReference>
<evidence type="ECO:0000313" key="4">
    <source>
        <dbReference type="EMBL" id="CCV65766.1"/>
    </source>
</evidence>
<dbReference type="SUPFAM" id="SSF82057">
    <property type="entry name" value="Prokaryotic SH3-related domain"/>
    <property type="match status" value="1"/>
</dbReference>
<evidence type="ECO:0000259" key="2">
    <source>
        <dbReference type="Pfam" id="PF03831"/>
    </source>
</evidence>
<gene>
    <name evidence="4" type="primary">phnA</name>
    <name evidence="4" type="ORF">BN8530745</name>
</gene>
<dbReference type="InterPro" id="IPR013988">
    <property type="entry name" value="YjdM_C"/>
</dbReference>
<dbReference type="OrthoDB" id="9810131at2"/>
<dbReference type="KEGG" id="abra:BN8530745"/>
<evidence type="ECO:0000313" key="5">
    <source>
        <dbReference type="Proteomes" id="UP000032737"/>
    </source>
</evidence>
<comment type="similarity">
    <text evidence="1">Belongs to the YjdM family.</text>
</comment>
<dbReference type="RefSeq" id="WP_030004629.1">
    <property type="nucleotide sequence ID" value="NC_022549.1"/>
</dbReference>
<dbReference type="PANTHER" id="PTHR30305:SF3">
    <property type="entry name" value="PROTEIN YJDM"/>
    <property type="match status" value="1"/>
</dbReference>
<protein>
    <submittedName>
        <fullName evidence="4">Alkylphosphonate utilization operon protein PhnA</fullName>
    </submittedName>
</protein>
<dbReference type="EMBL" id="FO681348">
    <property type="protein sequence ID" value="CCV65766.1"/>
    <property type="molecule type" value="Genomic_DNA"/>
</dbReference>
<dbReference type="InterPro" id="IPR013987">
    <property type="entry name" value="YjdM_N"/>
</dbReference>
<dbReference type="STRING" id="61635.BN8530745"/>
<dbReference type="Proteomes" id="UP000032737">
    <property type="component" value="Chromosome"/>
</dbReference>
<feature type="domain" description="Protein YjdM C-terminal" evidence="2">
    <location>
        <begin position="35"/>
        <end position="102"/>
    </location>
</feature>
<dbReference type="SUPFAM" id="SSF57783">
    <property type="entry name" value="Zinc beta-ribbon"/>
    <property type="match status" value="1"/>
</dbReference>
<dbReference type="Gene3D" id="2.30.30.40">
    <property type="entry name" value="SH3 Domains"/>
    <property type="match status" value="1"/>
</dbReference>
<evidence type="ECO:0000256" key="1">
    <source>
        <dbReference type="ARBA" id="ARBA00009248"/>
    </source>
</evidence>
<dbReference type="Gene3D" id="2.20.25.10">
    <property type="match status" value="1"/>
</dbReference>
<dbReference type="NCBIfam" id="TIGR00686">
    <property type="entry name" value="phnA"/>
    <property type="match status" value="1"/>
</dbReference>
<organism evidence="4 5">
    <name type="scientific">Acholeplasma brassicae</name>
    <dbReference type="NCBI Taxonomy" id="61635"/>
    <lineage>
        <taxon>Bacteria</taxon>
        <taxon>Bacillati</taxon>
        <taxon>Mycoplasmatota</taxon>
        <taxon>Mollicutes</taxon>
        <taxon>Acholeplasmatales</taxon>
        <taxon>Acholeplasmataceae</taxon>
        <taxon>Acholeplasma</taxon>
    </lineage>
</organism>
<dbReference type="PANTHER" id="PTHR30305">
    <property type="entry name" value="PROTEIN YJDM-RELATED"/>
    <property type="match status" value="1"/>
</dbReference>
<dbReference type="Pfam" id="PF08274">
    <property type="entry name" value="Zn_Ribbon_YjdM"/>
    <property type="match status" value="1"/>
</dbReference>
<reference evidence="4 5" key="1">
    <citation type="journal article" date="2013" name="J. Mol. Microbiol. Biotechnol.">
        <title>Analysis of the Complete Genomes of Acholeplasma brassicae , A. palmae and A. laidlawii and Their Comparison to the Obligate Parasites from ' Candidatus Phytoplasma'.</title>
        <authorList>
            <person name="Kube M."/>
            <person name="Siewert C."/>
            <person name="Migdoll A.M."/>
            <person name="Duduk B."/>
            <person name="Holz S."/>
            <person name="Rabus R."/>
            <person name="Seemuller E."/>
            <person name="Mitrovic J."/>
            <person name="Muller I."/>
            <person name="Buttner C."/>
            <person name="Reinhardt R."/>
        </authorList>
    </citation>
    <scope>NUCLEOTIDE SEQUENCE [LARGE SCALE GENOMIC DNA]</scope>
    <source>
        <strain evidence="5">0502</strain>
    </source>
</reference>
<feature type="domain" description="Protein YjdM N-terminal" evidence="3">
    <location>
        <begin position="3"/>
        <end position="28"/>
    </location>
</feature>
<accession>U4KNE1</accession>
<sequence>MSCPSCGFEYTYENGEMMVCSACQYEWDKNPEVFVLDANKNKLVDGDAVIVIKDLKVSGASNMLKQGTKVDKIKIQEGDHNIACRISGFGQMNLKSEFVKKA</sequence>
<dbReference type="InterPro" id="IPR004624">
    <property type="entry name" value="YjdM"/>
</dbReference>
<dbReference type="AlphaFoldDB" id="U4KNE1"/>